<keyword evidence="5" id="KW-0812">Transmembrane</keyword>
<evidence type="ECO:0000256" key="10">
    <source>
        <dbReference type="ARBA" id="ARBA00023026"/>
    </source>
</evidence>
<dbReference type="InterPro" id="IPR036396">
    <property type="entry name" value="Cyt_P450_sf"/>
</dbReference>
<dbReference type="GO" id="GO:0004497">
    <property type="term" value="F:monooxygenase activity"/>
    <property type="evidence" value="ECO:0007669"/>
    <property type="project" value="UniProtKB-KW"/>
</dbReference>
<keyword evidence="11" id="KW-0503">Monooxygenase</keyword>
<dbReference type="Pfam" id="PF00067">
    <property type="entry name" value="p450"/>
    <property type="match status" value="1"/>
</dbReference>
<evidence type="ECO:0000256" key="2">
    <source>
        <dbReference type="ARBA" id="ARBA00004370"/>
    </source>
</evidence>
<dbReference type="InterPro" id="IPR002403">
    <property type="entry name" value="Cyt_P450_E_grp-IV"/>
</dbReference>
<gene>
    <name evidence="14" type="ORF">EYC80_006700</name>
</gene>
<dbReference type="PANTHER" id="PTHR46206">
    <property type="entry name" value="CYTOCHROME P450"/>
    <property type="match status" value="1"/>
</dbReference>
<keyword evidence="6 13" id="KW-0479">Metal-binding</keyword>
<dbReference type="AlphaFoldDB" id="A0A5N6JYZ3"/>
<feature type="binding site" description="axial binding residue" evidence="13">
    <location>
        <position position="462"/>
    </location>
    <ligand>
        <name>heme</name>
        <dbReference type="ChEBI" id="CHEBI:30413"/>
    </ligand>
    <ligandPart>
        <name>Fe</name>
        <dbReference type="ChEBI" id="CHEBI:18248"/>
    </ligandPart>
</feature>
<dbReference type="GO" id="GO:0005506">
    <property type="term" value="F:iron ion binding"/>
    <property type="evidence" value="ECO:0007669"/>
    <property type="project" value="InterPro"/>
</dbReference>
<dbReference type="OrthoDB" id="3460997at2759"/>
<evidence type="ECO:0000256" key="4">
    <source>
        <dbReference type="ARBA" id="ARBA00022617"/>
    </source>
</evidence>
<evidence type="ECO:0000256" key="8">
    <source>
        <dbReference type="ARBA" id="ARBA00023002"/>
    </source>
</evidence>
<dbReference type="InterPro" id="IPR001128">
    <property type="entry name" value="Cyt_P450"/>
</dbReference>
<evidence type="ECO:0000256" key="1">
    <source>
        <dbReference type="ARBA" id="ARBA00001971"/>
    </source>
</evidence>
<keyword evidence="7" id="KW-1133">Transmembrane helix</keyword>
<keyword evidence="9 13" id="KW-0408">Iron</keyword>
<comment type="subcellular location">
    <subcellularLocation>
        <location evidence="2">Membrane</location>
    </subcellularLocation>
</comment>
<evidence type="ECO:0008006" key="16">
    <source>
        <dbReference type="Google" id="ProtNLM"/>
    </source>
</evidence>
<dbReference type="Proteomes" id="UP000326757">
    <property type="component" value="Unassembled WGS sequence"/>
</dbReference>
<evidence type="ECO:0000256" key="5">
    <source>
        <dbReference type="ARBA" id="ARBA00022692"/>
    </source>
</evidence>
<dbReference type="GO" id="GO:0016705">
    <property type="term" value="F:oxidoreductase activity, acting on paired donors, with incorporation or reduction of molecular oxygen"/>
    <property type="evidence" value="ECO:0007669"/>
    <property type="project" value="InterPro"/>
</dbReference>
<evidence type="ECO:0000256" key="11">
    <source>
        <dbReference type="ARBA" id="ARBA00023033"/>
    </source>
</evidence>
<evidence type="ECO:0000256" key="3">
    <source>
        <dbReference type="ARBA" id="ARBA00010617"/>
    </source>
</evidence>
<evidence type="ECO:0000256" key="7">
    <source>
        <dbReference type="ARBA" id="ARBA00022989"/>
    </source>
</evidence>
<evidence type="ECO:0000256" key="12">
    <source>
        <dbReference type="ARBA" id="ARBA00023136"/>
    </source>
</evidence>
<dbReference type="PANTHER" id="PTHR46206:SF5">
    <property type="entry name" value="P450, PUTATIVE (EUROFUNG)-RELATED"/>
    <property type="match status" value="1"/>
</dbReference>
<protein>
    <recommendedName>
        <fullName evidence="16">Cytochrome P450</fullName>
    </recommendedName>
</protein>
<keyword evidence="4 13" id="KW-0349">Heme</keyword>
<dbReference type="GO" id="GO:0016020">
    <property type="term" value="C:membrane"/>
    <property type="evidence" value="ECO:0007669"/>
    <property type="project" value="UniProtKB-SubCell"/>
</dbReference>
<sequence>MLQELYDLIRSQASAWRITSEVIFDTCAILIILNRLYVTASIYRNRPRNILISGPRLRWGKWWSSIKYVFNAPDIIQNAYNQAKGEPFAIPALDEYQVFVSSEQYIAEVNESSQDHLSLHDAMEDRVKSRYTFYGFEQGSIDPHDTVPGRVLKFLLRTNQPALRPKIQKKIEEAFFQVLSKGKAVNDWTSVSVLGLSEAIGLRINCQVLVGDELANDQDYVDAVLRYSNDVIISMEFCRYMPAFIVPYACPAIMAWSGAMKKLATRIRPLVIHRLRDIEEKKTLPSDCITWVIESSTTPRQRTVERIVQQMIALTFASAHQLPLVLTFTVYNLCLHPEYIEPLTEEIRTMLSLSEDKQYKNMPLMESFLRESARMNPLDALSIQRKVMKPFTFTSGQTIPTGNIIAVPQDALMKSPRYYNDPETFDGFRFVLPEDRGREEPRMKYTDVSSGFPFWGASKKACPGRWYVSASLKQILAHLLTNYEFKLAEDNKKLTMGYTTMVIPRHGTRVLLRKLKKSGWR</sequence>
<dbReference type="PRINTS" id="PR00465">
    <property type="entry name" value="EP450IV"/>
</dbReference>
<keyword evidence="8" id="KW-0560">Oxidoreductase</keyword>
<comment type="cofactor">
    <cofactor evidence="1 13">
        <name>heme</name>
        <dbReference type="ChEBI" id="CHEBI:30413"/>
    </cofactor>
</comment>
<evidence type="ECO:0000256" key="9">
    <source>
        <dbReference type="ARBA" id="ARBA00023004"/>
    </source>
</evidence>
<evidence type="ECO:0000313" key="15">
    <source>
        <dbReference type="Proteomes" id="UP000326757"/>
    </source>
</evidence>
<evidence type="ECO:0000313" key="14">
    <source>
        <dbReference type="EMBL" id="KAB8294738.1"/>
    </source>
</evidence>
<comment type="similarity">
    <text evidence="3">Belongs to the cytochrome P450 family.</text>
</comment>
<dbReference type="SUPFAM" id="SSF48264">
    <property type="entry name" value="Cytochrome P450"/>
    <property type="match status" value="1"/>
</dbReference>
<dbReference type="GO" id="GO:0020037">
    <property type="term" value="F:heme binding"/>
    <property type="evidence" value="ECO:0007669"/>
    <property type="project" value="InterPro"/>
</dbReference>
<dbReference type="CDD" id="cd11041">
    <property type="entry name" value="CYP503A1-like"/>
    <property type="match status" value="1"/>
</dbReference>
<keyword evidence="15" id="KW-1185">Reference proteome</keyword>
<keyword evidence="12" id="KW-0472">Membrane</keyword>
<keyword evidence="10" id="KW-0843">Virulence</keyword>
<name>A0A5N6JYZ3_MONLA</name>
<accession>A0A5N6JYZ3</accession>
<evidence type="ECO:0000256" key="13">
    <source>
        <dbReference type="PIRSR" id="PIRSR602403-1"/>
    </source>
</evidence>
<dbReference type="Gene3D" id="1.10.630.10">
    <property type="entry name" value="Cytochrome P450"/>
    <property type="match status" value="1"/>
</dbReference>
<proteinExistence type="inferred from homology"/>
<evidence type="ECO:0000256" key="6">
    <source>
        <dbReference type="ARBA" id="ARBA00022723"/>
    </source>
</evidence>
<comment type="caution">
    <text evidence="14">The sequence shown here is derived from an EMBL/GenBank/DDBJ whole genome shotgun (WGS) entry which is preliminary data.</text>
</comment>
<reference evidence="14 15" key="1">
    <citation type="submission" date="2019-06" db="EMBL/GenBank/DDBJ databases">
        <title>Genome Sequence of the Brown Rot Fungal Pathogen Monilinia laxa.</title>
        <authorList>
            <person name="De Miccolis Angelini R.M."/>
            <person name="Landi L."/>
            <person name="Abate D."/>
            <person name="Pollastro S."/>
            <person name="Romanazzi G."/>
            <person name="Faretra F."/>
        </authorList>
    </citation>
    <scope>NUCLEOTIDE SEQUENCE [LARGE SCALE GENOMIC DNA]</scope>
    <source>
        <strain evidence="14 15">Mlax316</strain>
    </source>
</reference>
<dbReference type="EMBL" id="VIGI01000010">
    <property type="protein sequence ID" value="KAB8294738.1"/>
    <property type="molecule type" value="Genomic_DNA"/>
</dbReference>
<organism evidence="14 15">
    <name type="scientific">Monilinia laxa</name>
    <name type="common">Brown rot fungus</name>
    <name type="synonym">Sclerotinia laxa</name>
    <dbReference type="NCBI Taxonomy" id="61186"/>
    <lineage>
        <taxon>Eukaryota</taxon>
        <taxon>Fungi</taxon>
        <taxon>Dikarya</taxon>
        <taxon>Ascomycota</taxon>
        <taxon>Pezizomycotina</taxon>
        <taxon>Leotiomycetes</taxon>
        <taxon>Helotiales</taxon>
        <taxon>Sclerotiniaceae</taxon>
        <taxon>Monilinia</taxon>
    </lineage>
</organism>